<dbReference type="Gene3D" id="3.40.50.12580">
    <property type="match status" value="1"/>
</dbReference>
<sequence length="631" mass="73592">METISEQYQIITSNTQMFDFLNSLGKKVVKLNDVIPEEGPKWEEVVKIAKDIHEKYKIALQNIRFNNMTIFEGYEYQIFLQLAFLIRIRKIIEDKTSTIFILDTLFSSVYFSILRFAESLGYSIQMKIGVIKGDQIEYHGEEFDQNTSEYRRKMFVSKQRQILKHSFGSGLSYSKFKMYYKFASRIFTFLVHSTSYKFQHHLQVDVIKKILDRVDKKILDDVPYEAMCCFFVSAIREDLYIRPLYPIMDKLVEDKDHFHIITADLSTGLVLSKSKRPFINIFEEFNIIYQEIKNNEIGHDTKNQINKIANSQSTVFAFKDFTSELIEKSFRTIAIMIICDHVIAKMQVKSIVIAPTGEIFENTITEIAKKHSIQSISIPPGLVDSNPFYSKWLKVDKICVPGIQAKEALTKLGYEENRIIVTGNPKYDYIKHLDSTKSKIKLEEILKVTKNKKLVVIGMSRWHETDELWMSELIGFCNENNFEIIIKIHPLYRIESEYSHNKIEKISQKCKGLRYFMVQDIDLTMLLSAADVLITDYSSIGLEAIFHEKPLISVNISKEKWEDYPSRVEKYGASFYTENYNELENILKQILVEGKHAESLKKGREEVIRNFNYGNDGKSTDRICNIIRSVD</sequence>
<proteinExistence type="predicted"/>
<dbReference type="Pfam" id="PF04464">
    <property type="entry name" value="Glyphos_transf"/>
    <property type="match status" value="1"/>
</dbReference>
<accession>A0A128A0V6</accession>
<dbReference type="SUPFAM" id="SSF53756">
    <property type="entry name" value="UDP-Glycosyltransferase/glycogen phosphorylase"/>
    <property type="match status" value="1"/>
</dbReference>
<dbReference type="PANTHER" id="PTHR43174:SF3">
    <property type="entry name" value="UDP-N-ACETYLGLUCOSAMINE 2-EPIMERASE"/>
    <property type="match status" value="1"/>
</dbReference>
<evidence type="ECO:0000313" key="2">
    <source>
        <dbReference type="Proteomes" id="UP000196239"/>
    </source>
</evidence>
<dbReference type="EMBL" id="LN890280">
    <property type="protein sequence ID" value="CUR50986.1"/>
    <property type="molecule type" value="Genomic_DNA"/>
</dbReference>
<dbReference type="InterPro" id="IPR007554">
    <property type="entry name" value="Glycerophosphate_synth"/>
</dbReference>
<dbReference type="AlphaFoldDB" id="A0A128A0V6"/>
<keyword evidence="1" id="KW-0808">Transferase</keyword>
<dbReference type="Proteomes" id="UP000196239">
    <property type="component" value="Chromosome 1"/>
</dbReference>
<dbReference type="InterPro" id="IPR043148">
    <property type="entry name" value="TagF_C"/>
</dbReference>
<keyword evidence="2" id="KW-1185">Reference proteome</keyword>
<gene>
    <name evidence="1" type="primary">spsB</name>
    <name evidence="1" type="ORF">NDEV_0221</name>
</gene>
<protein>
    <submittedName>
        <fullName evidence="1">Glycosyl/glycerophosphate transferase</fullName>
    </submittedName>
</protein>
<dbReference type="GO" id="GO:0047355">
    <property type="term" value="F:CDP-glycerol glycerophosphotransferase activity"/>
    <property type="evidence" value="ECO:0007669"/>
    <property type="project" value="InterPro"/>
</dbReference>
<reference evidence="2" key="1">
    <citation type="submission" date="2015-10" db="EMBL/GenBank/DDBJ databases">
        <authorList>
            <person name="Lehtovirta-Morley L.E."/>
            <person name="Vieille C."/>
        </authorList>
    </citation>
    <scope>NUCLEOTIDE SEQUENCE [LARGE SCALE GENOMIC DNA]</scope>
</reference>
<evidence type="ECO:0000313" key="1">
    <source>
        <dbReference type="EMBL" id="CUR50986.1"/>
    </source>
</evidence>
<dbReference type="PANTHER" id="PTHR43174">
    <property type="entry name" value="UDP-N-ACETYLGLUCOSAMINE 2-EPIMERASE"/>
    <property type="match status" value="1"/>
</dbReference>
<name>A0A128A0V6_9ARCH</name>
<dbReference type="GO" id="GO:0016020">
    <property type="term" value="C:membrane"/>
    <property type="evidence" value="ECO:0007669"/>
    <property type="project" value="InterPro"/>
</dbReference>
<organism evidence="1 2">
    <name type="scientific">Nitrosotalea devaniterrae</name>
    <dbReference type="NCBI Taxonomy" id="1078905"/>
    <lineage>
        <taxon>Archaea</taxon>
        <taxon>Nitrososphaerota</taxon>
        <taxon>Nitrososphaeria</taxon>
        <taxon>Nitrosotaleales</taxon>
        <taxon>Nitrosotaleaceae</taxon>
        <taxon>Nitrosotalea</taxon>
    </lineage>
</organism>
<dbReference type="InterPro" id="IPR029767">
    <property type="entry name" value="WecB-like"/>
</dbReference>
<dbReference type="KEGG" id="ndv:NDEV_0221"/>